<keyword evidence="2" id="KW-0812">Transmembrane</keyword>
<proteinExistence type="predicted"/>
<keyword evidence="2" id="KW-0472">Membrane</keyword>
<dbReference type="SUPFAM" id="SSF56219">
    <property type="entry name" value="DNase I-like"/>
    <property type="match status" value="1"/>
</dbReference>
<feature type="region of interest" description="Disordered" evidence="1">
    <location>
        <begin position="177"/>
        <end position="254"/>
    </location>
</feature>
<feature type="compositionally biased region" description="Polar residues" evidence="1">
    <location>
        <begin position="237"/>
        <end position="248"/>
    </location>
</feature>
<dbReference type="Gene3D" id="3.60.10.10">
    <property type="entry name" value="Endonuclease/exonuclease/phosphatase"/>
    <property type="match status" value="1"/>
</dbReference>
<dbReference type="AlphaFoldDB" id="A0AAD7EI28"/>
<name>A0AAD7EI28_9AGAR</name>
<comment type="caution">
    <text evidence="3">The sequence shown here is derived from an EMBL/GenBank/DDBJ whole genome shotgun (WGS) entry which is preliminary data.</text>
</comment>
<dbReference type="Proteomes" id="UP001218218">
    <property type="component" value="Unassembled WGS sequence"/>
</dbReference>
<feature type="transmembrane region" description="Helical" evidence="2">
    <location>
        <begin position="340"/>
        <end position="368"/>
    </location>
</feature>
<evidence type="ECO:0000313" key="3">
    <source>
        <dbReference type="EMBL" id="KAJ7327650.1"/>
    </source>
</evidence>
<gene>
    <name evidence="3" type="ORF">DFH08DRAFT_968057</name>
</gene>
<accession>A0AAD7EI28</accession>
<organism evidence="3 4">
    <name type="scientific">Mycena albidolilacea</name>
    <dbReference type="NCBI Taxonomy" id="1033008"/>
    <lineage>
        <taxon>Eukaryota</taxon>
        <taxon>Fungi</taxon>
        <taxon>Dikarya</taxon>
        <taxon>Basidiomycota</taxon>
        <taxon>Agaricomycotina</taxon>
        <taxon>Agaricomycetes</taxon>
        <taxon>Agaricomycetidae</taxon>
        <taxon>Agaricales</taxon>
        <taxon>Marasmiineae</taxon>
        <taxon>Mycenaceae</taxon>
        <taxon>Mycena</taxon>
    </lineage>
</organism>
<evidence type="ECO:0000313" key="4">
    <source>
        <dbReference type="Proteomes" id="UP001218218"/>
    </source>
</evidence>
<keyword evidence="2" id="KW-1133">Transmembrane helix</keyword>
<keyword evidence="4" id="KW-1185">Reference proteome</keyword>
<dbReference type="EMBL" id="JARIHO010000041">
    <property type="protein sequence ID" value="KAJ7327650.1"/>
    <property type="molecule type" value="Genomic_DNA"/>
</dbReference>
<evidence type="ECO:0000256" key="1">
    <source>
        <dbReference type="SAM" id="MobiDB-lite"/>
    </source>
</evidence>
<evidence type="ECO:0000256" key="2">
    <source>
        <dbReference type="SAM" id="Phobius"/>
    </source>
</evidence>
<reference evidence="3" key="1">
    <citation type="submission" date="2023-03" db="EMBL/GenBank/DDBJ databases">
        <title>Massive genome expansion in bonnet fungi (Mycena s.s.) driven by repeated elements and novel gene families across ecological guilds.</title>
        <authorList>
            <consortium name="Lawrence Berkeley National Laboratory"/>
            <person name="Harder C.B."/>
            <person name="Miyauchi S."/>
            <person name="Viragh M."/>
            <person name="Kuo A."/>
            <person name="Thoen E."/>
            <person name="Andreopoulos B."/>
            <person name="Lu D."/>
            <person name="Skrede I."/>
            <person name="Drula E."/>
            <person name="Henrissat B."/>
            <person name="Morin E."/>
            <person name="Kohler A."/>
            <person name="Barry K."/>
            <person name="LaButti K."/>
            <person name="Morin E."/>
            <person name="Salamov A."/>
            <person name="Lipzen A."/>
            <person name="Mereny Z."/>
            <person name="Hegedus B."/>
            <person name="Baldrian P."/>
            <person name="Stursova M."/>
            <person name="Weitz H."/>
            <person name="Taylor A."/>
            <person name="Grigoriev I.V."/>
            <person name="Nagy L.G."/>
            <person name="Martin F."/>
            <person name="Kauserud H."/>
        </authorList>
    </citation>
    <scope>NUCLEOTIDE SEQUENCE</scope>
    <source>
        <strain evidence="3">CBHHK002</strain>
    </source>
</reference>
<protein>
    <submittedName>
        <fullName evidence="3">Uncharacterized protein</fullName>
    </submittedName>
</protein>
<dbReference type="InterPro" id="IPR036691">
    <property type="entry name" value="Endo/exonu/phosph_ase_sf"/>
</dbReference>
<sequence length="690" mass="75393">MTDWAATADVLKAIDRFRNEIGNNYDLRAPQLLHRLNSTGAWKTDPSAAITEGAKKVTDTVDTLTRRIETNEHESRARDTEMKQHLVGIDNNVTAVTNLAVGIGRHQEELAGGFLLLQKQTHLEATIARIDTDMSMARQTFKHPLDEAEREEAHADITRLKIDRSITQENLERLLGNTPRIAPTDPYIPAPAPPAASTSNTPLTPLTPPGIAALGPRSQPDDTESNPSKRMRRTASHDNTSNTASQLEPGTADEDTVMSVVCSLTHPPRSQLMAARSDTQAGVMITKPKPSLMHCYTKGPDGTRGFRSRKRMSAPCSVGMSRRSCLSDRLPLNVQIPSNALLFLAVLVLLTSFVKVAAAATLFSMYALNANGLVNSAKLHHINSAITARNPHAFTLTESKTNTKTGPNLPNGDYNIFEEPGVQADNHHLYKWGVALGICKNIQIAQHVQVTAAAIRGRVVTVDIVLQANNSSSFTHRVIGAYAPWDPSTPAMRDFWPELTKLCQSTPTSWTLGGNLNATVSSSERSSGGTEARAQYLKFLDFIDGQDLWYNNPERSLHHDWTSRASPDTTTGNIIDQIVSSKRSYVHGEICVADRSQDFVPYTNHRAVTASIVYTNPSGTGRSTFPSFRPTLTKPRIKFPTGAEKYRHNVFHSLMDDQLDSAALHHAEVVDDESFLHVGVGVCAGLAAAG</sequence>
<feature type="compositionally biased region" description="Low complexity" evidence="1">
    <location>
        <begin position="195"/>
        <end position="204"/>
    </location>
</feature>